<feature type="compositionally biased region" description="Low complexity" evidence="5">
    <location>
        <begin position="652"/>
        <end position="671"/>
    </location>
</feature>
<feature type="compositionally biased region" description="Low complexity" evidence="5">
    <location>
        <begin position="379"/>
        <end position="407"/>
    </location>
</feature>
<reference evidence="7 8" key="1">
    <citation type="submission" date="2020-07" db="EMBL/GenBank/DDBJ databases">
        <title>Comparative genomics of pyrophilous fungi reveals a link between fire events and developmental genes.</title>
        <authorList>
            <consortium name="DOE Joint Genome Institute"/>
            <person name="Steindorff A.S."/>
            <person name="Carver A."/>
            <person name="Calhoun S."/>
            <person name="Stillman K."/>
            <person name="Liu H."/>
            <person name="Lipzen A."/>
            <person name="Pangilinan J."/>
            <person name="Labutti K."/>
            <person name="Bruns T.D."/>
            <person name="Grigoriev I.V."/>
        </authorList>
    </citation>
    <scope>NUCLEOTIDE SEQUENCE [LARGE SCALE GENOMIC DNA]</scope>
    <source>
        <strain evidence="7 8">CBS 144469</strain>
    </source>
</reference>
<keyword evidence="8" id="KW-1185">Reference proteome</keyword>
<evidence type="ECO:0000256" key="3">
    <source>
        <dbReference type="ARBA" id="ARBA00022833"/>
    </source>
</evidence>
<dbReference type="PANTHER" id="PTHR15710">
    <property type="entry name" value="E3 UBIQUITIN-PROTEIN LIGASE PRAJA"/>
    <property type="match status" value="1"/>
</dbReference>
<feature type="compositionally biased region" description="Basic and acidic residues" evidence="5">
    <location>
        <begin position="1"/>
        <end position="12"/>
    </location>
</feature>
<feature type="region of interest" description="Disordered" evidence="5">
    <location>
        <begin position="295"/>
        <end position="326"/>
    </location>
</feature>
<feature type="region of interest" description="Disordered" evidence="5">
    <location>
        <begin position="376"/>
        <end position="449"/>
    </location>
</feature>
<dbReference type="Proteomes" id="UP000521943">
    <property type="component" value="Unassembled WGS sequence"/>
</dbReference>
<dbReference type="SMART" id="SM00184">
    <property type="entry name" value="RING"/>
    <property type="match status" value="2"/>
</dbReference>
<proteinExistence type="predicted"/>
<dbReference type="PROSITE" id="PS50089">
    <property type="entry name" value="ZF_RING_2"/>
    <property type="match status" value="1"/>
</dbReference>
<name>A0A8H6I1R3_9AGAR</name>
<dbReference type="GO" id="GO:0008270">
    <property type="term" value="F:zinc ion binding"/>
    <property type="evidence" value="ECO:0007669"/>
    <property type="project" value="UniProtKB-KW"/>
</dbReference>
<feature type="region of interest" description="Disordered" evidence="5">
    <location>
        <begin position="498"/>
        <end position="553"/>
    </location>
</feature>
<feature type="compositionally biased region" description="Polar residues" evidence="5">
    <location>
        <begin position="636"/>
        <end position="651"/>
    </location>
</feature>
<dbReference type="OrthoDB" id="8062037at2759"/>
<keyword evidence="3" id="KW-0862">Zinc</keyword>
<evidence type="ECO:0000256" key="2">
    <source>
        <dbReference type="ARBA" id="ARBA00022771"/>
    </source>
</evidence>
<evidence type="ECO:0000313" key="7">
    <source>
        <dbReference type="EMBL" id="KAF6757320.1"/>
    </source>
</evidence>
<keyword evidence="1" id="KW-0479">Metal-binding</keyword>
<accession>A0A8H6I1R3</accession>
<feature type="compositionally biased region" description="Low complexity" evidence="5">
    <location>
        <begin position="168"/>
        <end position="182"/>
    </location>
</feature>
<evidence type="ECO:0000256" key="1">
    <source>
        <dbReference type="ARBA" id="ARBA00022723"/>
    </source>
</evidence>
<feature type="region of interest" description="Disordered" evidence="5">
    <location>
        <begin position="727"/>
        <end position="757"/>
    </location>
</feature>
<comment type="caution">
    <text evidence="7">The sequence shown here is derived from an EMBL/GenBank/DDBJ whole genome shotgun (WGS) entry which is preliminary data.</text>
</comment>
<dbReference type="SUPFAM" id="SSF57850">
    <property type="entry name" value="RING/U-box"/>
    <property type="match status" value="1"/>
</dbReference>
<dbReference type="InterPro" id="IPR001841">
    <property type="entry name" value="Znf_RING"/>
</dbReference>
<protein>
    <recommendedName>
        <fullName evidence="6">RING-type domain-containing protein</fullName>
    </recommendedName>
</protein>
<dbReference type="EMBL" id="JACGCI010000022">
    <property type="protein sequence ID" value="KAF6757320.1"/>
    <property type="molecule type" value="Genomic_DNA"/>
</dbReference>
<dbReference type="AlphaFoldDB" id="A0A8H6I1R3"/>
<dbReference type="InterPro" id="IPR013083">
    <property type="entry name" value="Znf_RING/FYVE/PHD"/>
</dbReference>
<feature type="compositionally biased region" description="Polar residues" evidence="5">
    <location>
        <begin position="60"/>
        <end position="78"/>
    </location>
</feature>
<feature type="compositionally biased region" description="Low complexity" evidence="5">
    <location>
        <begin position="123"/>
        <end position="160"/>
    </location>
</feature>
<feature type="compositionally biased region" description="Polar residues" evidence="5">
    <location>
        <begin position="39"/>
        <end position="51"/>
    </location>
</feature>
<organism evidence="7 8">
    <name type="scientific">Ephemerocybe angulata</name>
    <dbReference type="NCBI Taxonomy" id="980116"/>
    <lineage>
        <taxon>Eukaryota</taxon>
        <taxon>Fungi</taxon>
        <taxon>Dikarya</taxon>
        <taxon>Basidiomycota</taxon>
        <taxon>Agaricomycotina</taxon>
        <taxon>Agaricomycetes</taxon>
        <taxon>Agaricomycetidae</taxon>
        <taxon>Agaricales</taxon>
        <taxon>Agaricineae</taxon>
        <taxon>Psathyrellaceae</taxon>
        <taxon>Ephemerocybe</taxon>
    </lineage>
</organism>
<feature type="region of interest" description="Disordered" evidence="5">
    <location>
        <begin position="1"/>
        <end position="227"/>
    </location>
</feature>
<feature type="domain" description="RING-type" evidence="6">
    <location>
        <begin position="291"/>
        <end position="357"/>
    </location>
</feature>
<feature type="compositionally biased region" description="Low complexity" evidence="5">
    <location>
        <begin position="192"/>
        <end position="201"/>
    </location>
</feature>
<sequence>MDGYHDFSDHLRQNSAAADAPTNARPASNHAEPALEPQAPSTARSSGSSPTADDIEMADHSSTARNVQADNPESSNNSREVEMQFQDPPLPEIDPAAPSRSNNRRARVDDDDDDERDRRHPSQRITSPSSSQSTRPPTPRLPRTSTTNTPSRSATTSSAPRHPPTPADPAAAPTQPAAAPHPFLSGGIAITFDFGPDPFAAPGGGAPATGENPQGAEQTGALGGETFTNMFSNPAFLHDFLGLEPDVDDPERAERLINGLEEVPVGLIRRLEKVGGIGTTGTELNGGDSGCAVCWEPLLEPDDSDDTSKSKEKGKDNDGEKKSQPKIVSLPCGHVFHADCLRPWFSRPKQTTCPTCRFNIDPENLTFVPFRQRRADNQASAAASTTETAPSQAAGTTRPAASSSTSSFGELPRGRPASAPVSTPPPRRAGSEPPLNRVPPPTAPQPTLMQTFALPGGHVVIVTQPNPANAQGQPTAGEFRSQHICRLLRPVIVPRPAEGAPERQSQDDAPPQSTSPAAGASGQGASPSIASRPVFGPPPPPPTTASGSVPPGMIALDIHFTPIPFAPSAASAGAIPRPPQQTQAQTSTPQPTAPVPPQTPPLHVPGGFAGLNFGRAPGVPGVSATDMLRSIFNNMSQTRASQPPSQSSATDNSTPSGSAPAATPSAPSNTSVDATSPPNAAAEEASRNTNNDAAFFRFLASAMSNPATLLRLLLSAGLMGAAGIGLGNGPGPTARARDTPKKEWSPPAAPGPSLRQRVERREREAGLRCSAISCGIGPTDDEPYISDADASAKQVSIHAVGDESRKVCNHTFHPPCLVSSERVALALRGVDAPVVGNDVEVSCPVCRTPGCISKADWDEGVRALQ</sequence>
<gene>
    <name evidence="7" type="ORF">DFP72DRAFT_890842</name>
</gene>
<feature type="compositionally biased region" description="Low complexity" evidence="5">
    <location>
        <begin position="14"/>
        <end position="28"/>
    </location>
</feature>
<evidence type="ECO:0000313" key="8">
    <source>
        <dbReference type="Proteomes" id="UP000521943"/>
    </source>
</evidence>
<evidence type="ECO:0000259" key="6">
    <source>
        <dbReference type="PROSITE" id="PS50089"/>
    </source>
</evidence>
<feature type="compositionally biased region" description="Pro residues" evidence="5">
    <location>
        <begin position="591"/>
        <end position="603"/>
    </location>
</feature>
<evidence type="ECO:0000256" key="5">
    <source>
        <dbReference type="SAM" id="MobiDB-lite"/>
    </source>
</evidence>
<feature type="compositionally biased region" description="Low complexity" evidence="5">
    <location>
        <begin position="580"/>
        <end position="590"/>
    </location>
</feature>
<keyword evidence="2 4" id="KW-0863">Zinc-finger</keyword>
<dbReference type="Gene3D" id="3.30.40.10">
    <property type="entry name" value="Zinc/RING finger domain, C3HC4 (zinc finger)"/>
    <property type="match status" value="1"/>
</dbReference>
<feature type="region of interest" description="Disordered" evidence="5">
    <location>
        <begin position="636"/>
        <end position="687"/>
    </location>
</feature>
<feature type="compositionally biased region" description="Basic and acidic residues" evidence="5">
    <location>
        <begin position="306"/>
        <end position="323"/>
    </location>
</feature>
<dbReference type="Pfam" id="PF13639">
    <property type="entry name" value="zf-RING_2"/>
    <property type="match status" value="1"/>
</dbReference>
<evidence type="ECO:0000256" key="4">
    <source>
        <dbReference type="PROSITE-ProRule" id="PRU00175"/>
    </source>
</evidence>
<feature type="compositionally biased region" description="Basic and acidic residues" evidence="5">
    <location>
        <begin position="735"/>
        <end position="744"/>
    </location>
</feature>
<feature type="compositionally biased region" description="Low complexity" evidence="5">
    <location>
        <begin position="509"/>
        <end position="534"/>
    </location>
</feature>
<feature type="region of interest" description="Disordered" evidence="5">
    <location>
        <begin position="567"/>
        <end position="609"/>
    </location>
</feature>